<feature type="transmembrane region" description="Helical" evidence="1">
    <location>
        <begin position="132"/>
        <end position="155"/>
    </location>
</feature>
<feature type="transmembrane region" description="Helical" evidence="1">
    <location>
        <begin position="20"/>
        <end position="45"/>
    </location>
</feature>
<dbReference type="Proteomes" id="UP000697107">
    <property type="component" value="Unassembled WGS sequence"/>
</dbReference>
<feature type="transmembrane region" description="Helical" evidence="1">
    <location>
        <begin position="52"/>
        <end position="68"/>
    </location>
</feature>
<dbReference type="OrthoDB" id="118770at2759"/>
<proteinExistence type="predicted"/>
<evidence type="ECO:0000256" key="1">
    <source>
        <dbReference type="SAM" id="Phobius"/>
    </source>
</evidence>
<name>A0A329SKU7_9STRA</name>
<dbReference type="Proteomes" id="UP000251314">
    <property type="component" value="Unassembled WGS sequence"/>
</dbReference>
<evidence type="ECO:0000313" key="3">
    <source>
        <dbReference type="EMBL" id="RAW37191.1"/>
    </source>
</evidence>
<dbReference type="EMBL" id="RCML01001512">
    <property type="protein sequence ID" value="KAG2962064.1"/>
    <property type="molecule type" value="Genomic_DNA"/>
</dbReference>
<keyword evidence="1" id="KW-0812">Transmembrane</keyword>
<keyword evidence="1" id="KW-0472">Membrane</keyword>
<sequence>MEYALSSAQWSWSLVSSMVASGVSLVTGHSWELAAVAVGILLWTATEPFRSMVIRLFSAVGYFVYKWAKLIKLCISRYRNYVRGPAVQNQPRRTKWWKTYEALLATPTVVLVARKEHLYGLGRLVYKWLDAIHAYCWTIVTLIVYAVFYGVLFLYQIIEGACLGWPGVVILTLTTNYQLGESEDVVDIGRVTLDRSRVVFDSCVLVLGVVGHLWRWYEAASEGRSFMTMARDCHAEGICDWKNESKRIDLARHSGVQT</sequence>
<gene>
    <name evidence="3" type="ORF">PC110_g6553</name>
    <name evidence="2" type="ORF">PC118_g21621</name>
</gene>
<organism evidence="3 4">
    <name type="scientific">Phytophthora cactorum</name>
    <dbReference type="NCBI Taxonomy" id="29920"/>
    <lineage>
        <taxon>Eukaryota</taxon>
        <taxon>Sar</taxon>
        <taxon>Stramenopiles</taxon>
        <taxon>Oomycota</taxon>
        <taxon>Peronosporomycetes</taxon>
        <taxon>Peronosporales</taxon>
        <taxon>Peronosporaceae</taxon>
        <taxon>Phytophthora</taxon>
    </lineage>
</organism>
<dbReference type="AlphaFoldDB" id="A0A329SKU7"/>
<accession>A0A329SKU7</accession>
<evidence type="ECO:0000313" key="4">
    <source>
        <dbReference type="Proteomes" id="UP000251314"/>
    </source>
</evidence>
<comment type="caution">
    <text evidence="3">The sequence shown here is derived from an EMBL/GenBank/DDBJ whole genome shotgun (WGS) entry which is preliminary data.</text>
</comment>
<reference evidence="3 4" key="1">
    <citation type="submission" date="2018-01" db="EMBL/GenBank/DDBJ databases">
        <title>Draft genome of the strawberry crown rot pathogen Phytophthora cactorum.</title>
        <authorList>
            <person name="Armitage A.D."/>
            <person name="Lysoe E."/>
            <person name="Nellist C.F."/>
            <person name="Harrison R.J."/>
            <person name="Brurberg M.B."/>
        </authorList>
    </citation>
    <scope>NUCLEOTIDE SEQUENCE [LARGE SCALE GENOMIC DNA]</scope>
    <source>
        <strain evidence="3 4">10300</strain>
    </source>
</reference>
<reference evidence="2" key="2">
    <citation type="submission" date="2018-10" db="EMBL/GenBank/DDBJ databases">
        <title>Effector identification in a new, highly contiguous assembly of the strawberry crown rot pathogen Phytophthora cactorum.</title>
        <authorList>
            <person name="Armitage A.D."/>
            <person name="Nellist C.F."/>
            <person name="Bates H."/>
            <person name="Vickerstaff R.J."/>
            <person name="Harrison R.J."/>
        </authorList>
    </citation>
    <scope>NUCLEOTIDE SEQUENCE</scope>
    <source>
        <strain evidence="2">P415</strain>
    </source>
</reference>
<protein>
    <submittedName>
        <fullName evidence="3">Uncharacterized protein</fullName>
    </submittedName>
</protein>
<keyword evidence="1" id="KW-1133">Transmembrane helix</keyword>
<keyword evidence="4" id="KW-1185">Reference proteome</keyword>
<dbReference type="VEuPathDB" id="FungiDB:PC110_g6553"/>
<evidence type="ECO:0000313" key="2">
    <source>
        <dbReference type="EMBL" id="KAG2962064.1"/>
    </source>
</evidence>
<dbReference type="EMBL" id="MJFZ01000118">
    <property type="protein sequence ID" value="RAW37191.1"/>
    <property type="molecule type" value="Genomic_DNA"/>
</dbReference>